<protein>
    <recommendedName>
        <fullName evidence="1">AB hydrolase-1 domain-containing protein</fullName>
    </recommendedName>
</protein>
<evidence type="ECO:0000313" key="2">
    <source>
        <dbReference type="EMBL" id="OJH33574.1"/>
    </source>
</evidence>
<dbReference type="AlphaFoldDB" id="A0A1L9AUB9"/>
<dbReference type="Proteomes" id="UP000182229">
    <property type="component" value="Unassembled WGS sequence"/>
</dbReference>
<dbReference type="SUPFAM" id="SSF53474">
    <property type="entry name" value="alpha/beta-Hydrolases"/>
    <property type="match status" value="1"/>
</dbReference>
<evidence type="ECO:0000259" key="1">
    <source>
        <dbReference type="Pfam" id="PF00561"/>
    </source>
</evidence>
<comment type="caution">
    <text evidence="2">The sequence shown here is derived from an EMBL/GenBank/DDBJ whole genome shotgun (WGS) entry which is preliminary data.</text>
</comment>
<dbReference type="STRING" id="83449.BON30_48055"/>
<reference evidence="2 3" key="2">
    <citation type="submission" date="2016-12" db="EMBL/GenBank/DDBJ databases">
        <title>Draft Genome Sequence of Cystobacter ferrugineus Strain Cbfe23.</title>
        <authorList>
            <person name="Akbar S."/>
            <person name="Dowd S.E."/>
            <person name="Stevens D.C."/>
        </authorList>
    </citation>
    <scope>NUCLEOTIDE SEQUENCE [LARGE SCALE GENOMIC DNA]</scope>
    <source>
        <strain evidence="2 3">Cbfe23</strain>
    </source>
</reference>
<dbReference type="InterPro" id="IPR000073">
    <property type="entry name" value="AB_hydrolase_1"/>
</dbReference>
<dbReference type="PANTHER" id="PTHR43194">
    <property type="entry name" value="HYDROLASE ALPHA/BETA FOLD FAMILY"/>
    <property type="match status" value="1"/>
</dbReference>
<reference evidence="3" key="1">
    <citation type="submission" date="2016-11" db="EMBL/GenBank/DDBJ databases">
        <authorList>
            <person name="Shukria A."/>
            <person name="Stevens D.C."/>
        </authorList>
    </citation>
    <scope>NUCLEOTIDE SEQUENCE [LARGE SCALE GENOMIC DNA]</scope>
    <source>
        <strain evidence="3">Cbfe23</strain>
    </source>
</reference>
<gene>
    <name evidence="2" type="ORF">BON30_48055</name>
</gene>
<name>A0A1L9AUB9_9BACT</name>
<dbReference type="InterPro" id="IPR029058">
    <property type="entry name" value="AB_hydrolase_fold"/>
</dbReference>
<proteinExistence type="predicted"/>
<feature type="domain" description="AB hydrolase-1" evidence="1">
    <location>
        <begin position="27"/>
        <end position="262"/>
    </location>
</feature>
<dbReference type="Gene3D" id="3.40.50.1820">
    <property type="entry name" value="alpha/beta hydrolase"/>
    <property type="match status" value="1"/>
</dbReference>
<dbReference type="EMBL" id="MPIN01000033">
    <property type="protein sequence ID" value="OJH33574.1"/>
    <property type="molecule type" value="Genomic_DNA"/>
</dbReference>
<dbReference type="InterPro" id="IPR050228">
    <property type="entry name" value="Carboxylesterase_BioH"/>
</dbReference>
<dbReference type="Pfam" id="PF00561">
    <property type="entry name" value="Abhydrolase_1"/>
    <property type="match status" value="1"/>
</dbReference>
<sequence>MFDVEHRFIDLPSGARIHYVDEGQGETLLFLHGNPSWSFQWRDLIHGLRGSYRCIALDYPGFGLSQAPAEFGFTPREESRVLEEFVEHLGLRDVTLVMQDWGGPIGIGLAQRRPELVRRMILGSTWAWRTRTSEPRGIWSVIAGGPVGEFVQMNFNGLASFALKDSIVRELPPDVADVYVRPFQPLDRRGIAAFYPGQITAADDYFAELEAGLPSLEGKPTLIFWALEDPGFPRGDLERWEQALPDHRTVELPNAHHFFFEDTADEVVSEIRAFMSSDGTERTR</sequence>
<keyword evidence="3" id="KW-1185">Reference proteome</keyword>
<dbReference type="PRINTS" id="PR00111">
    <property type="entry name" value="ABHYDROLASE"/>
</dbReference>
<organism evidence="2 3">
    <name type="scientific">Cystobacter ferrugineus</name>
    <dbReference type="NCBI Taxonomy" id="83449"/>
    <lineage>
        <taxon>Bacteria</taxon>
        <taxon>Pseudomonadati</taxon>
        <taxon>Myxococcota</taxon>
        <taxon>Myxococcia</taxon>
        <taxon>Myxococcales</taxon>
        <taxon>Cystobacterineae</taxon>
        <taxon>Archangiaceae</taxon>
        <taxon>Cystobacter</taxon>
    </lineage>
</organism>
<evidence type="ECO:0000313" key="3">
    <source>
        <dbReference type="Proteomes" id="UP000182229"/>
    </source>
</evidence>
<accession>A0A1L9AUB9</accession>
<dbReference type="PANTHER" id="PTHR43194:SF2">
    <property type="entry name" value="PEROXISOMAL MEMBRANE PROTEIN LPX1"/>
    <property type="match status" value="1"/>
</dbReference>